<gene>
    <name evidence="5" type="ORF">GOMPHAMPRED_007133</name>
</gene>
<evidence type="ECO:0000256" key="3">
    <source>
        <dbReference type="SAM" id="MobiDB-lite"/>
    </source>
</evidence>
<evidence type="ECO:0000256" key="1">
    <source>
        <dbReference type="ARBA" id="ARBA00022884"/>
    </source>
</evidence>
<feature type="domain" description="RRM" evidence="4">
    <location>
        <begin position="2"/>
        <end position="75"/>
    </location>
</feature>
<dbReference type="InterPro" id="IPR052462">
    <property type="entry name" value="SLIRP/GR-RBP-like"/>
</dbReference>
<dbReference type="SMART" id="SM00360">
    <property type="entry name" value="RRM"/>
    <property type="match status" value="1"/>
</dbReference>
<dbReference type="OrthoDB" id="439808at2759"/>
<evidence type="ECO:0000313" key="5">
    <source>
        <dbReference type="EMBL" id="CAF9933043.1"/>
    </source>
</evidence>
<evidence type="ECO:0000256" key="2">
    <source>
        <dbReference type="PROSITE-ProRule" id="PRU00176"/>
    </source>
</evidence>
<evidence type="ECO:0000259" key="4">
    <source>
        <dbReference type="PROSITE" id="PS50102"/>
    </source>
</evidence>
<dbReference type="GO" id="GO:0003723">
    <property type="term" value="F:RNA binding"/>
    <property type="evidence" value="ECO:0007669"/>
    <property type="project" value="UniProtKB-UniRule"/>
</dbReference>
<feature type="region of interest" description="Disordered" evidence="3">
    <location>
        <begin position="76"/>
        <end position="114"/>
    </location>
</feature>
<proteinExistence type="predicted"/>
<evidence type="ECO:0000313" key="6">
    <source>
        <dbReference type="Proteomes" id="UP000664169"/>
    </source>
</evidence>
<organism evidence="5 6">
    <name type="scientific">Gomphillus americanus</name>
    <dbReference type="NCBI Taxonomy" id="1940652"/>
    <lineage>
        <taxon>Eukaryota</taxon>
        <taxon>Fungi</taxon>
        <taxon>Dikarya</taxon>
        <taxon>Ascomycota</taxon>
        <taxon>Pezizomycotina</taxon>
        <taxon>Lecanoromycetes</taxon>
        <taxon>OSLEUM clade</taxon>
        <taxon>Ostropomycetidae</taxon>
        <taxon>Ostropales</taxon>
        <taxon>Graphidaceae</taxon>
        <taxon>Gomphilloideae</taxon>
        <taxon>Gomphillus</taxon>
    </lineage>
</organism>
<dbReference type="SUPFAM" id="SSF54928">
    <property type="entry name" value="RNA-binding domain, RBD"/>
    <property type="match status" value="1"/>
</dbReference>
<dbReference type="Gene3D" id="3.30.70.330">
    <property type="match status" value="1"/>
</dbReference>
<keyword evidence="6" id="KW-1185">Reference proteome</keyword>
<sequence length="114" mass="11749">MSKLYIGNLSENTDEAGLMSKFQQFGAVASNVMRDADTGKSRGFGFVQYDNVAEADTAMQAMNGSELIKVVNASASSRKSEGFGGGGYGGNGGGGYDSRAYGGDGNEGSDQGEY</sequence>
<dbReference type="EMBL" id="CAJPDQ010000051">
    <property type="protein sequence ID" value="CAF9933043.1"/>
    <property type="molecule type" value="Genomic_DNA"/>
</dbReference>
<keyword evidence="1 2" id="KW-0694">RNA-binding</keyword>
<feature type="compositionally biased region" description="Gly residues" evidence="3">
    <location>
        <begin position="82"/>
        <end position="106"/>
    </location>
</feature>
<dbReference type="AlphaFoldDB" id="A0A8H3G4L8"/>
<dbReference type="PROSITE" id="PS50102">
    <property type="entry name" value="RRM"/>
    <property type="match status" value="1"/>
</dbReference>
<dbReference type="PANTHER" id="PTHR48027">
    <property type="entry name" value="HETEROGENEOUS NUCLEAR RIBONUCLEOPROTEIN 87F-RELATED"/>
    <property type="match status" value="1"/>
</dbReference>
<accession>A0A8H3G4L8</accession>
<protein>
    <recommendedName>
        <fullName evidence="4">RRM domain-containing protein</fullName>
    </recommendedName>
</protein>
<dbReference type="Pfam" id="PF00076">
    <property type="entry name" value="RRM_1"/>
    <property type="match status" value="1"/>
</dbReference>
<name>A0A8H3G4L8_9LECA</name>
<reference evidence="5" key="1">
    <citation type="submission" date="2021-03" db="EMBL/GenBank/DDBJ databases">
        <authorList>
            <person name="Tagirdzhanova G."/>
        </authorList>
    </citation>
    <scope>NUCLEOTIDE SEQUENCE</scope>
</reference>
<dbReference type="InterPro" id="IPR012677">
    <property type="entry name" value="Nucleotide-bd_a/b_plait_sf"/>
</dbReference>
<comment type="caution">
    <text evidence="5">The sequence shown here is derived from an EMBL/GenBank/DDBJ whole genome shotgun (WGS) entry which is preliminary data.</text>
</comment>
<dbReference type="InterPro" id="IPR000504">
    <property type="entry name" value="RRM_dom"/>
</dbReference>
<dbReference type="InterPro" id="IPR035979">
    <property type="entry name" value="RBD_domain_sf"/>
</dbReference>
<dbReference type="Proteomes" id="UP000664169">
    <property type="component" value="Unassembled WGS sequence"/>
</dbReference>